<dbReference type="Pfam" id="PF14244">
    <property type="entry name" value="Retrotran_gag_3"/>
    <property type="match status" value="1"/>
</dbReference>
<reference evidence="4" key="2">
    <citation type="submission" date="2025-08" db="UniProtKB">
        <authorList>
            <consortium name="RefSeq"/>
        </authorList>
    </citation>
    <scope>IDENTIFICATION</scope>
    <source>
        <tissue evidence="4">Leaf</tissue>
    </source>
</reference>
<dbReference type="InterPro" id="IPR057670">
    <property type="entry name" value="SH3_retrovirus"/>
</dbReference>
<dbReference type="GeneID" id="109125902"/>
<dbReference type="PANTHER" id="PTHR42648:SF31">
    <property type="entry name" value="RNA-DIRECTED DNA POLYMERASE"/>
    <property type="match status" value="1"/>
</dbReference>
<name>A0ABM1QBU7_CAMSA</name>
<evidence type="ECO:0000313" key="4">
    <source>
        <dbReference type="RefSeq" id="XP_019084235.1"/>
    </source>
</evidence>
<evidence type="ECO:0000313" key="3">
    <source>
        <dbReference type="Proteomes" id="UP000694864"/>
    </source>
</evidence>
<proteinExistence type="predicted"/>
<reference evidence="3" key="1">
    <citation type="journal article" date="2014" name="Nat. Commun.">
        <title>The emerging biofuel crop Camelina sativa retains a highly undifferentiated hexaploid genome structure.</title>
        <authorList>
            <person name="Kagale S."/>
            <person name="Koh C."/>
            <person name="Nixon J."/>
            <person name="Bollina V."/>
            <person name="Clarke W.E."/>
            <person name="Tuteja R."/>
            <person name="Spillane C."/>
            <person name="Robinson S.J."/>
            <person name="Links M.G."/>
            <person name="Clarke C."/>
            <person name="Higgins E.E."/>
            <person name="Huebert T."/>
            <person name="Sharpe A.G."/>
            <person name="Parkin I.A."/>
        </authorList>
    </citation>
    <scope>NUCLEOTIDE SEQUENCE [LARGE SCALE GENOMIC DNA]</scope>
    <source>
        <strain evidence="3">cv. DH55</strain>
    </source>
</reference>
<dbReference type="InterPro" id="IPR001584">
    <property type="entry name" value="Integrase_cat-core"/>
</dbReference>
<feature type="region of interest" description="Disordered" evidence="1">
    <location>
        <begin position="280"/>
        <end position="322"/>
    </location>
</feature>
<organism evidence="3 4">
    <name type="scientific">Camelina sativa</name>
    <name type="common">False flax</name>
    <name type="synonym">Myagrum sativum</name>
    <dbReference type="NCBI Taxonomy" id="90675"/>
    <lineage>
        <taxon>Eukaryota</taxon>
        <taxon>Viridiplantae</taxon>
        <taxon>Streptophyta</taxon>
        <taxon>Embryophyta</taxon>
        <taxon>Tracheophyta</taxon>
        <taxon>Spermatophyta</taxon>
        <taxon>Magnoliopsida</taxon>
        <taxon>eudicotyledons</taxon>
        <taxon>Gunneridae</taxon>
        <taxon>Pentapetalae</taxon>
        <taxon>rosids</taxon>
        <taxon>malvids</taxon>
        <taxon>Brassicales</taxon>
        <taxon>Brassicaceae</taxon>
        <taxon>Camelineae</taxon>
        <taxon>Camelina</taxon>
    </lineage>
</organism>
<dbReference type="InterPro" id="IPR029472">
    <property type="entry name" value="Copia-like_N"/>
</dbReference>
<dbReference type="PROSITE" id="PS50994">
    <property type="entry name" value="INTEGRASE"/>
    <property type="match status" value="1"/>
</dbReference>
<sequence length="682" mass="75794">MGDHESSVVPGSTGVIVAQSDVNTAISPYTLSSSDNPGVMITSVLLTEDNYIQWSEEMLNALQAKRKTGFISRTIPMPSSDSPDLENWKTVNSMIIGWIRSSIECKLKSIVTFVSSAHGKSCNIVSLLVTRLCNLWDELKNYRVSPICSCGVTLSTIVEERDEEKLHQFVMGLDDSRFGGLCTTLISMDPLPTLVVAYSKVIREEQRLSSARLQQNHESVGFLARSDNRDQSSRGDAYLLRTDHNGSLLGKGRSCTHCGRTGHEQKDFWQLVGFPDWWTDRERGTSGGRGSPGRGRRVRGSMVSSGGRGRGQPVTAHATSSNSSVFPAFTSEQLKVLTQMIHEKSGNGGSDKLSRKLEFGDIILDTWASHHMTRKLSLLHNVVSIPTCSVGFADGSKTFAMSDRFSRTLIGSGEEHDGVYYLTDVASMKIHAATVSLDKALWHPSFSVLSSLHLFSQSSSSVGSDSAIWTYLLLEKSKVRNVLTNFITYTERQFGKRVKTVRSDNGTEFMCLSAYFREKGIVHQTSCVGTPQQNGRVERKHIHILNVSRALLFQAKLPIKFWGESVLTAAYLINHTPSSIHKGYTPYELLYGCKPDYSQLRVFGCACYTHRITRDKDKFGERSRSCVFVIYPFGKKGWKIYDMERNEFVVSRDVVFCEGSFPNSAAQDSFSIASSVPLLDDD</sequence>
<dbReference type="InterPro" id="IPR012337">
    <property type="entry name" value="RNaseH-like_sf"/>
</dbReference>
<dbReference type="RefSeq" id="XP_019084235.1">
    <property type="nucleotide sequence ID" value="XM_019228690.1"/>
</dbReference>
<evidence type="ECO:0000259" key="2">
    <source>
        <dbReference type="PROSITE" id="PS50994"/>
    </source>
</evidence>
<gene>
    <name evidence="4" type="primary">LOC109125902</name>
</gene>
<dbReference type="Proteomes" id="UP000694864">
    <property type="component" value="Chromosome 8"/>
</dbReference>
<dbReference type="InterPro" id="IPR036397">
    <property type="entry name" value="RNaseH_sf"/>
</dbReference>
<dbReference type="InterPro" id="IPR039537">
    <property type="entry name" value="Retrotran_Ty1/copia-like"/>
</dbReference>
<keyword evidence="3" id="KW-1185">Reference proteome</keyword>
<dbReference type="Pfam" id="PF25597">
    <property type="entry name" value="SH3_retrovirus"/>
    <property type="match status" value="1"/>
</dbReference>
<dbReference type="Gene3D" id="3.30.420.10">
    <property type="entry name" value="Ribonuclease H-like superfamily/Ribonuclease H"/>
    <property type="match status" value="1"/>
</dbReference>
<accession>A0ABM1QBU7</accession>
<dbReference type="PANTHER" id="PTHR42648">
    <property type="entry name" value="TRANSPOSASE, PUTATIVE-RELATED"/>
    <property type="match status" value="1"/>
</dbReference>
<evidence type="ECO:0000256" key="1">
    <source>
        <dbReference type="SAM" id="MobiDB-lite"/>
    </source>
</evidence>
<dbReference type="SUPFAM" id="SSF53098">
    <property type="entry name" value="Ribonuclease H-like"/>
    <property type="match status" value="1"/>
</dbReference>
<protein>
    <submittedName>
        <fullName evidence="4">Uncharacterized protein LOC109125902</fullName>
    </submittedName>
</protein>
<feature type="domain" description="Integrase catalytic" evidence="2">
    <location>
        <begin position="432"/>
        <end position="594"/>
    </location>
</feature>